<organism evidence="1 2">
    <name type="scientific">Liparis tanakae</name>
    <name type="common">Tanaka's snailfish</name>
    <dbReference type="NCBI Taxonomy" id="230148"/>
    <lineage>
        <taxon>Eukaryota</taxon>
        <taxon>Metazoa</taxon>
        <taxon>Chordata</taxon>
        <taxon>Craniata</taxon>
        <taxon>Vertebrata</taxon>
        <taxon>Euteleostomi</taxon>
        <taxon>Actinopterygii</taxon>
        <taxon>Neopterygii</taxon>
        <taxon>Teleostei</taxon>
        <taxon>Neoteleostei</taxon>
        <taxon>Acanthomorphata</taxon>
        <taxon>Eupercaria</taxon>
        <taxon>Perciformes</taxon>
        <taxon>Cottioidei</taxon>
        <taxon>Cottales</taxon>
        <taxon>Liparidae</taxon>
        <taxon>Liparis</taxon>
    </lineage>
</organism>
<name>A0A4Z2EZF6_9TELE</name>
<dbReference type="Proteomes" id="UP000314294">
    <property type="component" value="Unassembled WGS sequence"/>
</dbReference>
<accession>A0A4Z2EZF6</accession>
<keyword evidence="2" id="KW-1185">Reference proteome</keyword>
<protein>
    <submittedName>
        <fullName evidence="1">Uncharacterized protein</fullName>
    </submittedName>
</protein>
<sequence length="111" mass="12810">MARMVERSSSAAAKPFQSRSSWAEICWIWVEARNIDITVATMEFMAKWLCCVCSSTACWYPRPISRQNDMLLWRTPAAADRGSLPLPRRAAELTSRKSHIWLESQRFTTLK</sequence>
<gene>
    <name evidence="1" type="ORF">EYF80_056075</name>
</gene>
<evidence type="ECO:0000313" key="1">
    <source>
        <dbReference type="EMBL" id="TNN33764.1"/>
    </source>
</evidence>
<reference evidence="1 2" key="1">
    <citation type="submission" date="2019-03" db="EMBL/GenBank/DDBJ databases">
        <title>First draft genome of Liparis tanakae, snailfish: a comprehensive survey of snailfish specific genes.</title>
        <authorList>
            <person name="Kim W."/>
            <person name="Song I."/>
            <person name="Jeong J.-H."/>
            <person name="Kim D."/>
            <person name="Kim S."/>
            <person name="Ryu S."/>
            <person name="Song J.Y."/>
            <person name="Lee S.K."/>
        </authorList>
    </citation>
    <scope>NUCLEOTIDE SEQUENCE [LARGE SCALE GENOMIC DNA]</scope>
    <source>
        <tissue evidence="1">Muscle</tissue>
    </source>
</reference>
<proteinExistence type="predicted"/>
<comment type="caution">
    <text evidence="1">The sequence shown here is derived from an EMBL/GenBank/DDBJ whole genome shotgun (WGS) entry which is preliminary data.</text>
</comment>
<dbReference type="AlphaFoldDB" id="A0A4Z2EZF6"/>
<evidence type="ECO:0000313" key="2">
    <source>
        <dbReference type="Proteomes" id="UP000314294"/>
    </source>
</evidence>
<dbReference type="EMBL" id="SRLO01002140">
    <property type="protein sequence ID" value="TNN33764.1"/>
    <property type="molecule type" value="Genomic_DNA"/>
</dbReference>